<dbReference type="Proteomes" id="UP000293360">
    <property type="component" value="Unassembled WGS sequence"/>
</dbReference>
<evidence type="ECO:0008006" key="3">
    <source>
        <dbReference type="Google" id="ProtNLM"/>
    </source>
</evidence>
<name>A0A4Q4SVJ3_9PEZI</name>
<dbReference type="EMBL" id="QJNU01000821">
    <property type="protein sequence ID" value="RYO85194.1"/>
    <property type="molecule type" value="Genomic_DNA"/>
</dbReference>
<organism evidence="1 2">
    <name type="scientific">Monosporascus ibericus</name>
    <dbReference type="NCBI Taxonomy" id="155417"/>
    <lineage>
        <taxon>Eukaryota</taxon>
        <taxon>Fungi</taxon>
        <taxon>Dikarya</taxon>
        <taxon>Ascomycota</taxon>
        <taxon>Pezizomycotina</taxon>
        <taxon>Sordariomycetes</taxon>
        <taxon>Xylariomycetidae</taxon>
        <taxon>Xylariales</taxon>
        <taxon>Xylariales incertae sedis</taxon>
        <taxon>Monosporascus</taxon>
    </lineage>
</organism>
<sequence>METPVARCPRAELPVEVWAQIISFITDSRYLPRTWLHFRRVSRAFRHATEMAFISSHLPHADLIFREQRSIFHTDLIFPKVVFKFDRLADGDRSRAVFMRKHPAESLREISVVAGGGAREDNNLFDLTMRRWRETLEPYATHAARQQTPKSSSSYAWRPHVLAVRRVVNDTALPGLEVDYEKQEISVLWAPMLSLLFGEEEYIKWAKKVDYQHSSARRGMESMMRMVDSGEMPYDEVADLMWEFMTKRNFRVLDLVRRERLARYEHNDQDLRDDALKRQVVVKAREHLEWANFADEFIYRGPEECKGNFYDGMGMKFQGRSEMNGPGECVHVP</sequence>
<reference evidence="1 2" key="1">
    <citation type="submission" date="2018-06" db="EMBL/GenBank/DDBJ databases">
        <title>Complete Genomes of Monosporascus.</title>
        <authorList>
            <person name="Robinson A.J."/>
            <person name="Natvig D.O."/>
        </authorList>
    </citation>
    <scope>NUCLEOTIDE SEQUENCE [LARGE SCALE GENOMIC DNA]</scope>
    <source>
        <strain evidence="1 2">CBS 110550</strain>
    </source>
</reference>
<evidence type="ECO:0000313" key="2">
    <source>
        <dbReference type="Proteomes" id="UP000293360"/>
    </source>
</evidence>
<keyword evidence="2" id="KW-1185">Reference proteome</keyword>
<evidence type="ECO:0000313" key="1">
    <source>
        <dbReference type="EMBL" id="RYO85194.1"/>
    </source>
</evidence>
<gene>
    <name evidence="1" type="ORF">DL764_009218</name>
</gene>
<dbReference type="OrthoDB" id="2997776at2759"/>
<dbReference type="AlphaFoldDB" id="A0A4Q4SVJ3"/>
<proteinExistence type="predicted"/>
<protein>
    <recommendedName>
        <fullName evidence="3">F-box domain-containing protein</fullName>
    </recommendedName>
</protein>
<comment type="caution">
    <text evidence="1">The sequence shown here is derived from an EMBL/GenBank/DDBJ whole genome shotgun (WGS) entry which is preliminary data.</text>
</comment>
<dbReference type="STRING" id="155417.A0A4Q4SVJ3"/>
<accession>A0A4Q4SVJ3</accession>